<dbReference type="AlphaFoldDB" id="A0A7H0JWN2"/>
<evidence type="ECO:0008006" key="5">
    <source>
        <dbReference type="Google" id="ProtNLM"/>
    </source>
</evidence>
<dbReference type="EMBL" id="CP061032">
    <property type="protein sequence ID" value="QNP89448.1"/>
    <property type="molecule type" value="Genomic_DNA"/>
</dbReference>
<dbReference type="InterPro" id="IPR027417">
    <property type="entry name" value="P-loop_NTPase"/>
</dbReference>
<dbReference type="KEGG" id="cluj:IAU68_06980"/>
<gene>
    <name evidence="1" type="ORF">H7348_02220</name>
    <name evidence="2" type="ORF">IAU68_06980</name>
</gene>
<dbReference type="Proteomes" id="UP000642876">
    <property type="component" value="Unassembled WGS sequence"/>
</dbReference>
<dbReference type="PANTHER" id="PTHR41287:SF1">
    <property type="entry name" value="PROTEIN YMFN"/>
    <property type="match status" value="1"/>
</dbReference>
<proteinExistence type="predicted"/>
<dbReference type="EMBL" id="JACMYE010000001">
    <property type="protein sequence ID" value="MBC3178138.1"/>
    <property type="molecule type" value="Genomic_DNA"/>
</dbReference>
<dbReference type="Gene3D" id="3.40.50.300">
    <property type="entry name" value="P-loop containing nucleotide triphosphate hydrolases"/>
    <property type="match status" value="1"/>
</dbReference>
<keyword evidence="4" id="KW-1185">Reference proteome</keyword>
<reference evidence="3 4" key="1">
    <citation type="submission" date="2020-08" db="EMBL/GenBank/DDBJ databases">
        <title>novel species in genus Corynebacterium.</title>
        <authorList>
            <person name="Zhang G."/>
        </authorList>
    </citation>
    <scope>NUCLEOTIDE SEQUENCE [LARGE SCALE GENOMIC DNA]</scope>
    <source>
        <strain evidence="2">Zg-917</strain>
        <strain evidence="3 4">zg-917</strain>
    </source>
</reference>
<protein>
    <recommendedName>
        <fullName evidence="5">Terminase</fullName>
    </recommendedName>
</protein>
<sequence length="574" mass="63353">MSCLLCGAVTVAGRKGSAEPRIFTPPLVELTPETSLGFEAIEFCERFLGLELRPWQKFVLIHGLELDMRTVPGRPEFDPDTPKQRLYDYRFRQVLVLVARQNGKTVVMNLLGLWRLFSDGASEILSSAQNLSNAERALADSFKMATRCDVLADYLPYRMERGKWVPYMRQANGSNQIELAAVPPGLEGVLDISGAMPAWYVIAAGGAGRSFSADLALLDELRQQRNSELWDAVEPTTKERPRNQIWSFSNAGDARSVVLRRLRNNALKAIEDGTTEREKLCLMEWSAEPDRSIFDPDGWYEANPSLGWGNATEEDMAALARAALDPEADDADESSFRTEYLCQWVSSLEPGKFNSAQWDALAAPLEGLPEGAEVHVGVDLSLEARQAHIAVAFKRDDGYWHVEVVASRAGFAWVPEWLNARRGTWFNGVVGLQSTGNAPATALVPLLTEAGIEVAEWRSAAMTGSVLAYTAAVRDGVIRHPGRDPDLDVPTVLEASALGVKDRKLGDVALWDRERSTGDAAPFIATNIAWWMGHRIEDRFVSAYADDDWDEDLPDDDSAVLEEIGEDDGGLLIV</sequence>
<organism evidence="2 3">
    <name type="scientific">Corynebacterium lujinxingii</name>
    <dbReference type="NCBI Taxonomy" id="2763010"/>
    <lineage>
        <taxon>Bacteria</taxon>
        <taxon>Bacillati</taxon>
        <taxon>Actinomycetota</taxon>
        <taxon>Actinomycetes</taxon>
        <taxon>Mycobacteriales</taxon>
        <taxon>Corynebacteriaceae</taxon>
        <taxon>Corynebacterium</taxon>
    </lineage>
</organism>
<evidence type="ECO:0000313" key="1">
    <source>
        <dbReference type="EMBL" id="MBC3178138.1"/>
    </source>
</evidence>
<evidence type="ECO:0000313" key="3">
    <source>
        <dbReference type="Proteomes" id="UP000516235"/>
    </source>
</evidence>
<evidence type="ECO:0000313" key="4">
    <source>
        <dbReference type="Proteomes" id="UP000642876"/>
    </source>
</evidence>
<accession>A0A7H0JWN2</accession>
<dbReference type="PANTHER" id="PTHR41287">
    <property type="match status" value="1"/>
</dbReference>
<name>A0A7H0JWN2_9CORY</name>
<dbReference type="InterPro" id="IPR005021">
    <property type="entry name" value="Terminase_largesu-like"/>
</dbReference>
<dbReference type="Proteomes" id="UP000516235">
    <property type="component" value="Chromosome"/>
</dbReference>
<evidence type="ECO:0000313" key="2">
    <source>
        <dbReference type="EMBL" id="QNP89448.1"/>
    </source>
</evidence>